<comment type="caution">
    <text evidence="2">The sequence shown here is derived from an EMBL/GenBank/DDBJ whole genome shotgun (WGS) entry which is preliminary data.</text>
</comment>
<dbReference type="Proteomes" id="UP000248975">
    <property type="component" value="Unassembled WGS sequence"/>
</dbReference>
<name>A0A2W5UIT5_CERSP</name>
<keyword evidence="1" id="KW-0732">Signal</keyword>
<evidence type="ECO:0000256" key="1">
    <source>
        <dbReference type="SAM" id="SignalP"/>
    </source>
</evidence>
<dbReference type="EMBL" id="QFQS01000002">
    <property type="protein sequence ID" value="PZQ97810.1"/>
    <property type="molecule type" value="Genomic_DNA"/>
</dbReference>
<sequence>MRAVLTTFAVGLLLASRVMAAEFTEWTGPVDTLASLPYPMLDEKGGLRPYIASLPLTSNDKRVIRMEGPVEPGDDERLRAAAGRTDPYGNTILWMNSDGGNFEAGLALGDAITELHLMTFVGPGQRCLSACAFAFLAGQAQIDEQGRTTPTRQLHTEGILGFHAPSLAGSISVEMLADPTTTAILTQEFARPTMANIAELQRRAAPWMLSSDMLASILQHVGSDDFITINRVYEAMQNEITVIGPPQLPVKGWGAVEAFQACSLVLGRTLWAERPDLVIPAFGGGWQEWMPGAAFFRNVLADRSLTVTETAAGPVFVWKTVAGRIGEVTCTVQQGAEGPAVLLAGAGLPEWDETVKYLKTKGAIPVSRLGLLGFGVPWTAVGAADLYIEDPDGLWANVPGDVLAQASLHDPCRNAAQVWPTICRFPILRKAIGVMTGLSDRLNARQDYRDTWNQNIALLCRPQALPAGDAEAEMFGGYCSLMVTSDLIRIALASLGKTP</sequence>
<gene>
    <name evidence="2" type="ORF">DI533_11670</name>
</gene>
<proteinExistence type="predicted"/>
<organism evidence="2 3">
    <name type="scientific">Cereibacter sphaeroides</name>
    <name type="common">Rhodobacter sphaeroides</name>
    <dbReference type="NCBI Taxonomy" id="1063"/>
    <lineage>
        <taxon>Bacteria</taxon>
        <taxon>Pseudomonadati</taxon>
        <taxon>Pseudomonadota</taxon>
        <taxon>Alphaproteobacteria</taxon>
        <taxon>Rhodobacterales</taxon>
        <taxon>Paracoccaceae</taxon>
        <taxon>Cereibacter</taxon>
    </lineage>
</organism>
<protein>
    <submittedName>
        <fullName evidence="2">Uncharacterized protein</fullName>
    </submittedName>
</protein>
<evidence type="ECO:0000313" key="2">
    <source>
        <dbReference type="EMBL" id="PZQ97810.1"/>
    </source>
</evidence>
<reference evidence="2 3" key="1">
    <citation type="submission" date="2017-08" db="EMBL/GenBank/DDBJ databases">
        <title>Infants hospitalized years apart are colonized by the same room-sourced microbial strains.</title>
        <authorList>
            <person name="Brooks B."/>
            <person name="Olm M.R."/>
            <person name="Firek B.A."/>
            <person name="Baker R."/>
            <person name="Thomas B.C."/>
            <person name="Morowitz M.J."/>
            <person name="Banfield J.F."/>
        </authorList>
    </citation>
    <scope>NUCLEOTIDE SEQUENCE [LARGE SCALE GENOMIC DNA]</scope>
    <source>
        <strain evidence="2">S2_003_000_R2_11</strain>
    </source>
</reference>
<feature type="chain" id="PRO_5016121966" evidence="1">
    <location>
        <begin position="21"/>
        <end position="499"/>
    </location>
</feature>
<dbReference type="InterPro" id="IPR029045">
    <property type="entry name" value="ClpP/crotonase-like_dom_sf"/>
</dbReference>
<dbReference type="AlphaFoldDB" id="A0A2W5UIT5"/>
<feature type="signal peptide" evidence="1">
    <location>
        <begin position="1"/>
        <end position="20"/>
    </location>
</feature>
<accession>A0A2W5UIT5</accession>
<dbReference type="SUPFAM" id="SSF52096">
    <property type="entry name" value="ClpP/crotonase"/>
    <property type="match status" value="1"/>
</dbReference>
<evidence type="ECO:0000313" key="3">
    <source>
        <dbReference type="Proteomes" id="UP000248975"/>
    </source>
</evidence>